<dbReference type="eggNOG" id="COG1020">
    <property type="taxonomic scope" value="Bacteria"/>
</dbReference>
<dbReference type="InterPro" id="IPR000873">
    <property type="entry name" value="AMP-dep_synth/lig_dom"/>
</dbReference>
<evidence type="ECO:0000313" key="7">
    <source>
        <dbReference type="EMBL" id="ADD44164.1"/>
    </source>
</evidence>
<dbReference type="SUPFAM" id="SSF51735">
    <property type="entry name" value="NAD(P)-binding Rossmann-fold domains"/>
    <property type="match status" value="1"/>
</dbReference>
<dbReference type="InterPro" id="IPR020845">
    <property type="entry name" value="AMP-binding_CS"/>
</dbReference>
<dbReference type="InterPro" id="IPR025110">
    <property type="entry name" value="AMP-bd_C"/>
</dbReference>
<dbReference type="Pfam" id="PF00501">
    <property type="entry name" value="AMP-binding"/>
    <property type="match status" value="1"/>
</dbReference>
<dbReference type="HOGENOM" id="CLU_000022_2_4_11"/>
<name>D3Q5B5_STANL</name>
<sequence length="1478" mass="157305">MTPPLGLTAAAEGIHMGQSLDPGYPGYWTAECAEISGPVDVDRLCDAIAATVRDAEALHARFPDAATQIVDVDPAWRPEVVRLTESDGWERVRQLVDEQLSRAADLDRDPLFRSTVFVAADRVYWYIQAHHIVLDGFGYAMLYRQVSQRYRGQTPQPFGRFADLLADDDSYRTGDKAAQDREYWTSRLAGLTATGFTGETALPDRRTIRLSLPDDLLADVGASWPHRLLALVAAALHRRTGTTTPVLGLPVSGRLGTVAAKVPGMVMNIAPLPVPIALDHTVDDVTATVAATLKESRRHQRYRYEWLRGDLGLSAGQGWVFGPVVNVIPFAEPPEFPDCDVHMHHVSAGPVDDLAVTARGPRSLTLEANPQLYSTETLATIRDDLVRLAGDSARVSPWRVIDGPPPPETHPLPHLIDRHPASQPAIVDGDTTLTYGQLRTRARAVAADLFRRGVRPGELVAVSLPRGADAITAMLGVLYCGAGYLPLDPNGAADRNAAILAEASPAFTIDTDTPLPGHEPTSATSKAASRGPLGSASSPSRAATGEAASQGPLESADSPGRARSAADVAASHSPVWNPEAPAYVIYTSGSTGRPKGVAVPRSALDFFVASAAERYGFTADDRVLQFAPLHFDAHVEELFVSLAQGATIVVRDDSATVSLSRFADFLAANRVSVLDLPTAYWHELVQALHSKLVSLPDSVSTLIIGGEAASPERLAQWHNAVGDRVRLINSYGPTEATVVCLAADLSPGSAAAEPIASHHSAESSTASGSPRAQAETTPAEPHNAVSLGTPLPGVRVAIGPADELYIAGPGLASGYLADASDTASADATRIPDAEPEPLADKRSANAANTELQPSLNTTRDPGSKPEPLIAKSSADTAAAKPQPSLDAARGPHAKPERSATPAPAPVHIHPGDNAFISVDGERWYRTGDIVTITPNGQFAFHGRVDTELKISGHRVHPGEVEAALLRHPAVREAVVTVERVPRPRLVAHLAADTDVETLREHARRQLPEAAMPSSFHVRDRLPRTSTGKLDRRGLAEPVAAQSAEPATDAERAVLAVFAEVLGSRPAPDADFFASGGTSLTAIAAATRLSGAFEREVTAAELFAHPTATELAAVLSGQVAGVDDAALMDTDRVWHRDGVPCLPNGDDAIALTGATGFVGSHMLAALLADTDRPIRCLVRGDERRLVEAARRFGLPEPDLARVTVIDCDLSRPVLGLDAHAMSLVSDSQAIVNVAGNVSFTRGYSGLRAVNVEAVRTLLELACVGGSDFHQISTVSVGAGAALPEDFIDSRAALTDGYQRGKWVAEELVRQVGEQGLAVSCYRLGRVVPPASSSTFNPDDFVTHLIRASMALGRVPDLSVTEPWIAADVAAACVTDAVGKRDPRVWNLGGGTVSLTSVWQRLLDEHPDLEQVPVSRWRTLLADREDTAILKSFFDIHADGPPREHHIDGNQLDTWLADNGWGRRDAWNLDWCARVARASA</sequence>
<dbReference type="Gene3D" id="1.10.1200.10">
    <property type="entry name" value="ACP-like"/>
    <property type="match status" value="1"/>
</dbReference>
<feature type="region of interest" description="Disordered" evidence="5">
    <location>
        <begin position="1022"/>
        <end position="1045"/>
    </location>
</feature>
<dbReference type="Gene3D" id="3.30.559.10">
    <property type="entry name" value="Chloramphenicol acetyltransferase-like domain"/>
    <property type="match status" value="1"/>
</dbReference>
<dbReference type="GO" id="GO:0008610">
    <property type="term" value="P:lipid biosynthetic process"/>
    <property type="evidence" value="ECO:0007669"/>
    <property type="project" value="UniProtKB-ARBA"/>
</dbReference>
<dbReference type="SMART" id="SM00823">
    <property type="entry name" value="PKS_PP"/>
    <property type="match status" value="1"/>
</dbReference>
<dbReference type="EMBL" id="CP001778">
    <property type="protein sequence ID" value="ADD44164.1"/>
    <property type="molecule type" value="Genomic_DNA"/>
</dbReference>
<dbReference type="PROSITE" id="PS50075">
    <property type="entry name" value="CARRIER"/>
    <property type="match status" value="1"/>
</dbReference>
<evidence type="ECO:0000256" key="5">
    <source>
        <dbReference type="SAM" id="MobiDB-lite"/>
    </source>
</evidence>
<dbReference type="InterPro" id="IPR020806">
    <property type="entry name" value="PKS_PP-bd"/>
</dbReference>
<dbReference type="OrthoDB" id="2472181at2"/>
<evidence type="ECO:0000313" key="8">
    <source>
        <dbReference type="Proteomes" id="UP000000844"/>
    </source>
</evidence>
<dbReference type="STRING" id="446470.Snas_4519"/>
<dbReference type="InterPro" id="IPR009081">
    <property type="entry name" value="PP-bd_ACP"/>
</dbReference>
<dbReference type="InterPro" id="IPR023213">
    <property type="entry name" value="CAT-like_dom_sf"/>
</dbReference>
<dbReference type="GO" id="GO:0016874">
    <property type="term" value="F:ligase activity"/>
    <property type="evidence" value="ECO:0007669"/>
    <property type="project" value="UniProtKB-KW"/>
</dbReference>
<keyword evidence="4" id="KW-0436">Ligase</keyword>
<dbReference type="SUPFAM" id="SSF56801">
    <property type="entry name" value="Acetyl-CoA synthetase-like"/>
    <property type="match status" value="1"/>
</dbReference>
<dbReference type="SUPFAM" id="SSF52777">
    <property type="entry name" value="CoA-dependent acyltransferases"/>
    <property type="match status" value="2"/>
</dbReference>
<keyword evidence="3" id="KW-0597">Phosphoprotein</keyword>
<gene>
    <name evidence="7" type="ordered locus">Snas_4519</name>
</gene>
<dbReference type="Pfam" id="PF13193">
    <property type="entry name" value="AMP-binding_C"/>
    <property type="match status" value="1"/>
</dbReference>
<evidence type="ECO:0000256" key="3">
    <source>
        <dbReference type="ARBA" id="ARBA00022553"/>
    </source>
</evidence>
<evidence type="ECO:0000256" key="1">
    <source>
        <dbReference type="ARBA" id="ARBA00001957"/>
    </source>
</evidence>
<reference evidence="7 8" key="1">
    <citation type="journal article" date="2009" name="Stand. Genomic Sci.">
        <title>Complete genome sequence of Stackebrandtia nassauensis type strain (LLR-40K-21).</title>
        <authorList>
            <person name="Munk C."/>
            <person name="Lapidus A."/>
            <person name="Copeland A."/>
            <person name="Jando M."/>
            <person name="Mayilraj S."/>
            <person name="Glavina Del Rio T."/>
            <person name="Nolan M."/>
            <person name="Chen F."/>
            <person name="Lucas S."/>
            <person name="Tice H."/>
            <person name="Cheng J.F."/>
            <person name="Han C."/>
            <person name="Detter J.C."/>
            <person name="Bruce D."/>
            <person name="Goodwin L."/>
            <person name="Chain P."/>
            <person name="Pitluck S."/>
            <person name="Goker M."/>
            <person name="Ovchinikova G."/>
            <person name="Pati A."/>
            <person name="Ivanova N."/>
            <person name="Mavromatis K."/>
            <person name="Chen A."/>
            <person name="Palaniappan K."/>
            <person name="Land M."/>
            <person name="Hauser L."/>
            <person name="Chang Y.J."/>
            <person name="Jeffries C.D."/>
            <person name="Bristow J."/>
            <person name="Eisen J.A."/>
            <person name="Markowitz V."/>
            <person name="Hugenholtz P."/>
            <person name="Kyrpides N.C."/>
            <person name="Klenk H.P."/>
        </authorList>
    </citation>
    <scope>NUCLEOTIDE SEQUENCE [LARGE SCALE GENOMIC DNA]</scope>
    <source>
        <strain evidence="8">DSM 44728 / CIP 108903 / NRRL B-16338 / NBRC 102104 / LLR-40K-21</strain>
    </source>
</reference>
<dbReference type="PROSITE" id="PS00455">
    <property type="entry name" value="AMP_BINDING"/>
    <property type="match status" value="1"/>
</dbReference>
<dbReference type="eggNOG" id="COG3320">
    <property type="taxonomic scope" value="Bacteria"/>
</dbReference>
<dbReference type="GO" id="GO:0031177">
    <property type="term" value="F:phosphopantetheine binding"/>
    <property type="evidence" value="ECO:0007669"/>
    <property type="project" value="InterPro"/>
</dbReference>
<feature type="domain" description="Carrier" evidence="6">
    <location>
        <begin position="1044"/>
        <end position="1118"/>
    </location>
</feature>
<dbReference type="Gene3D" id="3.40.50.980">
    <property type="match status" value="2"/>
</dbReference>
<protein>
    <submittedName>
        <fullName evidence="7">Amino acid adenylation domain protein</fullName>
    </submittedName>
</protein>
<dbReference type="Gene3D" id="2.30.38.10">
    <property type="entry name" value="Luciferase, Domain 3"/>
    <property type="match status" value="1"/>
</dbReference>
<organism evidence="7 8">
    <name type="scientific">Stackebrandtia nassauensis (strain DSM 44728 / CIP 108903 / NRRL B-16338 / NBRC 102104 / LLR-40K-21)</name>
    <dbReference type="NCBI Taxonomy" id="446470"/>
    <lineage>
        <taxon>Bacteria</taxon>
        <taxon>Bacillati</taxon>
        <taxon>Actinomycetota</taxon>
        <taxon>Actinomycetes</taxon>
        <taxon>Glycomycetales</taxon>
        <taxon>Glycomycetaceae</taxon>
        <taxon>Stackebrandtia</taxon>
    </lineage>
</organism>
<dbReference type="InterPro" id="IPR001242">
    <property type="entry name" value="Condensation_dom"/>
</dbReference>
<dbReference type="Gene3D" id="3.40.50.720">
    <property type="entry name" value="NAD(P)-binding Rossmann-like Domain"/>
    <property type="match status" value="1"/>
</dbReference>
<accession>D3Q5B5</accession>
<evidence type="ECO:0000256" key="2">
    <source>
        <dbReference type="ARBA" id="ARBA00022450"/>
    </source>
</evidence>
<feature type="compositionally biased region" description="Polar residues" evidence="5">
    <location>
        <begin position="845"/>
        <end position="860"/>
    </location>
</feature>
<dbReference type="SUPFAM" id="SSF47336">
    <property type="entry name" value="ACP-like"/>
    <property type="match status" value="1"/>
</dbReference>
<dbReference type="InterPro" id="IPR045851">
    <property type="entry name" value="AMP-bd_C_sf"/>
</dbReference>
<evidence type="ECO:0000256" key="4">
    <source>
        <dbReference type="ARBA" id="ARBA00022598"/>
    </source>
</evidence>
<dbReference type="PANTHER" id="PTHR44845">
    <property type="entry name" value="CARRIER DOMAIN-CONTAINING PROTEIN"/>
    <property type="match status" value="1"/>
</dbReference>
<dbReference type="PANTHER" id="PTHR44845:SF6">
    <property type="entry name" value="BETA-ALANINE-ACTIVATING ENZYME"/>
    <property type="match status" value="1"/>
</dbReference>
<dbReference type="RefSeq" id="WP_013019735.1">
    <property type="nucleotide sequence ID" value="NC_013947.1"/>
</dbReference>
<keyword evidence="8" id="KW-1185">Reference proteome</keyword>
<feature type="compositionally biased region" description="Basic and acidic residues" evidence="5">
    <location>
        <begin position="1022"/>
        <end position="1034"/>
    </location>
</feature>
<feature type="region of interest" description="Disordered" evidence="5">
    <location>
        <begin position="826"/>
        <end position="911"/>
    </location>
</feature>
<dbReference type="InterPro" id="IPR036291">
    <property type="entry name" value="NAD(P)-bd_dom_sf"/>
</dbReference>
<dbReference type="InterPro" id="IPR036736">
    <property type="entry name" value="ACP-like_sf"/>
</dbReference>
<dbReference type="KEGG" id="sna:Snas_4519"/>
<dbReference type="Pfam" id="PF00550">
    <property type="entry name" value="PP-binding"/>
    <property type="match status" value="1"/>
</dbReference>
<feature type="region of interest" description="Disordered" evidence="5">
    <location>
        <begin position="509"/>
        <end position="571"/>
    </location>
</feature>
<dbReference type="Pfam" id="PF07993">
    <property type="entry name" value="NAD_binding_4"/>
    <property type="match status" value="1"/>
</dbReference>
<feature type="region of interest" description="Disordered" evidence="5">
    <location>
        <begin position="752"/>
        <end position="790"/>
    </location>
</feature>
<dbReference type="Gene3D" id="3.30.559.30">
    <property type="entry name" value="Nonribosomal peptide synthetase, condensation domain"/>
    <property type="match status" value="1"/>
</dbReference>
<keyword evidence="2" id="KW-0596">Phosphopantetheine</keyword>
<comment type="cofactor">
    <cofactor evidence="1">
        <name>pantetheine 4'-phosphate</name>
        <dbReference type="ChEBI" id="CHEBI:47942"/>
    </cofactor>
</comment>
<dbReference type="Proteomes" id="UP000000844">
    <property type="component" value="Chromosome"/>
</dbReference>
<dbReference type="CDD" id="cd05930">
    <property type="entry name" value="A_NRPS"/>
    <property type="match status" value="1"/>
</dbReference>
<proteinExistence type="predicted"/>
<dbReference type="Pfam" id="PF00668">
    <property type="entry name" value="Condensation"/>
    <property type="match status" value="1"/>
</dbReference>
<dbReference type="Gene3D" id="3.30.300.30">
    <property type="match status" value="1"/>
</dbReference>
<evidence type="ECO:0000259" key="6">
    <source>
        <dbReference type="PROSITE" id="PS50075"/>
    </source>
</evidence>
<dbReference type="InterPro" id="IPR013120">
    <property type="entry name" value="FAR_NAD-bd"/>
</dbReference>